<gene>
    <name evidence="2" type="ORF">FHS76_001002</name>
</gene>
<organism evidence="2 3">
    <name type="scientific">Brucella daejeonensis</name>
    <dbReference type="NCBI Taxonomy" id="659015"/>
    <lineage>
        <taxon>Bacteria</taxon>
        <taxon>Pseudomonadati</taxon>
        <taxon>Pseudomonadota</taxon>
        <taxon>Alphaproteobacteria</taxon>
        <taxon>Hyphomicrobiales</taxon>
        <taxon>Brucellaceae</taxon>
        <taxon>Brucella/Ochrobactrum group</taxon>
        <taxon>Brucella</taxon>
    </lineage>
</organism>
<keyword evidence="3" id="KW-1185">Reference proteome</keyword>
<protein>
    <submittedName>
        <fullName evidence="2">Uncharacterized protein YjiS (DUF1127 family)</fullName>
    </submittedName>
</protein>
<dbReference type="Pfam" id="PF06568">
    <property type="entry name" value="YjiS-like"/>
    <property type="match status" value="1"/>
</dbReference>
<dbReference type="AlphaFoldDB" id="A0A7W9AV52"/>
<dbReference type="Proteomes" id="UP000555546">
    <property type="component" value="Unassembled WGS sequence"/>
</dbReference>
<dbReference type="EMBL" id="JACIJG010000003">
    <property type="protein sequence ID" value="MBB5701153.1"/>
    <property type="molecule type" value="Genomic_DNA"/>
</dbReference>
<feature type="domain" description="YjiS-like" evidence="1">
    <location>
        <begin position="33"/>
        <end position="68"/>
    </location>
</feature>
<proteinExistence type="predicted"/>
<accession>A0A7W9AV52</accession>
<dbReference type="InterPro" id="IPR009506">
    <property type="entry name" value="YjiS-like"/>
</dbReference>
<name>A0A7W9AV52_9HYPH</name>
<evidence type="ECO:0000259" key="1">
    <source>
        <dbReference type="Pfam" id="PF06568"/>
    </source>
</evidence>
<evidence type="ECO:0000313" key="2">
    <source>
        <dbReference type="EMBL" id="MBB5701153.1"/>
    </source>
</evidence>
<comment type="caution">
    <text evidence="2">The sequence shown here is derived from an EMBL/GenBank/DDBJ whole genome shotgun (WGS) entry which is preliminary data.</text>
</comment>
<dbReference type="RefSeq" id="WP_183648873.1">
    <property type="nucleotide sequence ID" value="NZ_JACIJG010000003.1"/>
</dbReference>
<evidence type="ECO:0000313" key="3">
    <source>
        <dbReference type="Proteomes" id="UP000555546"/>
    </source>
</evidence>
<reference evidence="2 3" key="1">
    <citation type="submission" date="2020-08" db="EMBL/GenBank/DDBJ databases">
        <title>Genomic Encyclopedia of Type Strains, Phase IV (KMG-IV): sequencing the most valuable type-strain genomes for metagenomic binning, comparative biology and taxonomic classification.</title>
        <authorList>
            <person name="Goeker M."/>
        </authorList>
    </citation>
    <scope>NUCLEOTIDE SEQUENCE [LARGE SCALE GENOMIC DNA]</scope>
    <source>
        <strain evidence="2 3">DSM 26944</strain>
    </source>
</reference>
<sequence>MTATSKFTTTHLPAKSGQVSGFAQMVKAVITSALRRWALSGGRRQVMHLSEFDDHLLRDIGLRREDVYTAVHYRGHEDPTRVLGELADMRLRIKTTRNI</sequence>